<name>A0ABW5SVX6_9BACL</name>
<comment type="caution">
    <text evidence="1">The sequence shown here is derived from an EMBL/GenBank/DDBJ whole genome shotgun (WGS) entry which is preliminary data.</text>
</comment>
<keyword evidence="2" id="KW-1185">Reference proteome</keyword>
<dbReference type="Pfam" id="PF08890">
    <property type="entry name" value="Phage_TAC_5"/>
    <property type="match status" value="1"/>
</dbReference>
<evidence type="ECO:0000313" key="1">
    <source>
        <dbReference type="EMBL" id="MFD2703818.1"/>
    </source>
</evidence>
<gene>
    <name evidence="1" type="ORF">ACFSVM_25645</name>
</gene>
<protein>
    <submittedName>
        <fullName evidence="1">Phage portal protein</fullName>
    </submittedName>
</protein>
<dbReference type="InterPro" id="IPR014986">
    <property type="entry name" value="XkdN-like"/>
</dbReference>
<evidence type="ECO:0000313" key="2">
    <source>
        <dbReference type="Proteomes" id="UP001597540"/>
    </source>
</evidence>
<organism evidence="1 2">
    <name type="scientific">Paenibacillus shunpengii</name>
    <dbReference type="NCBI Taxonomy" id="2054424"/>
    <lineage>
        <taxon>Bacteria</taxon>
        <taxon>Bacillati</taxon>
        <taxon>Bacillota</taxon>
        <taxon>Bacilli</taxon>
        <taxon>Bacillales</taxon>
        <taxon>Paenibacillaceae</taxon>
        <taxon>Paenibacillus</taxon>
    </lineage>
</organism>
<dbReference type="EMBL" id="JBHUMJ010000019">
    <property type="protein sequence ID" value="MFD2703818.1"/>
    <property type="molecule type" value="Genomic_DNA"/>
</dbReference>
<dbReference type="RefSeq" id="WP_379265380.1">
    <property type="nucleotide sequence ID" value="NZ_JBHUMJ010000019.1"/>
</dbReference>
<proteinExistence type="predicted"/>
<dbReference type="Proteomes" id="UP001597540">
    <property type="component" value="Unassembled WGS sequence"/>
</dbReference>
<dbReference type="Gene3D" id="3.30.2220.30">
    <property type="match status" value="1"/>
</dbReference>
<dbReference type="InterPro" id="IPR038559">
    <property type="entry name" value="XkdN-like_sf"/>
</dbReference>
<accession>A0ABW5SVX6</accession>
<sequence>MSEFAAFFVENIEEGSESEVAVSPRFKDKEGKPVLWKLRAISEELNGELRKECTRKVKQKGGVVTEIDQNLYIQKLAVETVVFPNLKDAQLQANHNVLGAEKLLGKLLLPGEFSKLIEEVNQINGFDLDINEEIEKVKN</sequence>
<reference evidence="2" key="1">
    <citation type="journal article" date="2019" name="Int. J. Syst. Evol. Microbiol.">
        <title>The Global Catalogue of Microorganisms (GCM) 10K type strain sequencing project: providing services to taxonomists for standard genome sequencing and annotation.</title>
        <authorList>
            <consortium name="The Broad Institute Genomics Platform"/>
            <consortium name="The Broad Institute Genome Sequencing Center for Infectious Disease"/>
            <person name="Wu L."/>
            <person name="Ma J."/>
        </authorList>
    </citation>
    <scope>NUCLEOTIDE SEQUENCE [LARGE SCALE GENOMIC DNA]</scope>
    <source>
        <strain evidence="2">KCTC 33849</strain>
    </source>
</reference>